<name>A0ABS4IAN5_9BACI</name>
<evidence type="ECO:0000313" key="2">
    <source>
        <dbReference type="EMBL" id="MBP1967984.1"/>
    </source>
</evidence>
<proteinExistence type="predicted"/>
<protein>
    <submittedName>
        <fullName evidence="2">Uncharacterized protein</fullName>
    </submittedName>
</protein>
<accession>A0ABS4IAN5</accession>
<keyword evidence="3" id="KW-1185">Reference proteome</keyword>
<comment type="caution">
    <text evidence="2">The sequence shown here is derived from an EMBL/GenBank/DDBJ whole genome shotgun (WGS) entry which is preliminary data.</text>
</comment>
<keyword evidence="1" id="KW-0812">Transmembrane</keyword>
<organism evidence="2 3">
    <name type="scientific">Virgibacillus natechei</name>
    <dbReference type="NCBI Taxonomy" id="1216297"/>
    <lineage>
        <taxon>Bacteria</taxon>
        <taxon>Bacillati</taxon>
        <taxon>Bacillota</taxon>
        <taxon>Bacilli</taxon>
        <taxon>Bacillales</taxon>
        <taxon>Bacillaceae</taxon>
        <taxon>Virgibacillus</taxon>
    </lineage>
</organism>
<evidence type="ECO:0000313" key="3">
    <source>
        <dbReference type="Proteomes" id="UP001519345"/>
    </source>
</evidence>
<sequence>MLLIITATALINPIAAVYVSGVLFILSAIWLMKWTKPND</sequence>
<dbReference type="EMBL" id="JAGGKX010000001">
    <property type="protein sequence ID" value="MBP1967984.1"/>
    <property type="molecule type" value="Genomic_DNA"/>
</dbReference>
<evidence type="ECO:0000256" key="1">
    <source>
        <dbReference type="SAM" id="Phobius"/>
    </source>
</evidence>
<keyword evidence="1" id="KW-0472">Membrane</keyword>
<feature type="transmembrane region" description="Helical" evidence="1">
    <location>
        <begin position="6"/>
        <end position="31"/>
    </location>
</feature>
<dbReference type="Proteomes" id="UP001519345">
    <property type="component" value="Unassembled WGS sequence"/>
</dbReference>
<reference evidence="2 3" key="1">
    <citation type="submission" date="2021-03" db="EMBL/GenBank/DDBJ databases">
        <title>Genomic Encyclopedia of Type Strains, Phase IV (KMG-IV): sequencing the most valuable type-strain genomes for metagenomic binning, comparative biology and taxonomic classification.</title>
        <authorList>
            <person name="Goeker M."/>
        </authorList>
    </citation>
    <scope>NUCLEOTIDE SEQUENCE [LARGE SCALE GENOMIC DNA]</scope>
    <source>
        <strain evidence="2 3">DSM 25609</strain>
    </source>
</reference>
<keyword evidence="1" id="KW-1133">Transmembrane helix</keyword>
<gene>
    <name evidence="2" type="ORF">J2Z83_000076</name>
</gene>